<keyword evidence="2" id="KW-1185">Reference proteome</keyword>
<evidence type="ECO:0000313" key="1">
    <source>
        <dbReference type="EMBL" id="TCO12940.1"/>
    </source>
</evidence>
<name>A0ABY2BBX7_9ACTN</name>
<dbReference type="RefSeq" id="WP_132195102.1">
    <property type="nucleotide sequence ID" value="NZ_SLWM01000024.1"/>
</dbReference>
<evidence type="ECO:0000313" key="2">
    <source>
        <dbReference type="Proteomes" id="UP000295818"/>
    </source>
</evidence>
<gene>
    <name evidence="1" type="ORF">EV644_12464</name>
</gene>
<dbReference type="EMBL" id="SLWM01000024">
    <property type="protein sequence ID" value="TCO12940.1"/>
    <property type="molecule type" value="Genomic_DNA"/>
</dbReference>
<comment type="caution">
    <text evidence="1">The sequence shown here is derived from an EMBL/GenBank/DDBJ whole genome shotgun (WGS) entry which is preliminary data.</text>
</comment>
<organism evidence="1 2">
    <name type="scientific">Kribbella orskensis</name>
    <dbReference type="NCBI Taxonomy" id="2512216"/>
    <lineage>
        <taxon>Bacteria</taxon>
        <taxon>Bacillati</taxon>
        <taxon>Actinomycetota</taxon>
        <taxon>Actinomycetes</taxon>
        <taxon>Propionibacteriales</taxon>
        <taxon>Kribbellaceae</taxon>
        <taxon>Kribbella</taxon>
    </lineage>
</organism>
<accession>A0ABY2BBX7</accession>
<dbReference type="Proteomes" id="UP000295818">
    <property type="component" value="Unassembled WGS sequence"/>
</dbReference>
<protein>
    <submittedName>
        <fullName evidence="1">Uncharacterized protein</fullName>
    </submittedName>
</protein>
<reference evidence="1 2" key="1">
    <citation type="journal article" date="2015" name="Stand. Genomic Sci.">
        <title>Genomic Encyclopedia of Bacterial and Archaeal Type Strains, Phase III: the genomes of soil and plant-associated and newly described type strains.</title>
        <authorList>
            <person name="Whitman W.B."/>
            <person name="Woyke T."/>
            <person name="Klenk H.P."/>
            <person name="Zhou Y."/>
            <person name="Lilburn T.G."/>
            <person name="Beck B.J."/>
            <person name="De Vos P."/>
            <person name="Vandamme P."/>
            <person name="Eisen J.A."/>
            <person name="Garrity G."/>
            <person name="Hugenholtz P."/>
            <person name="Kyrpides N.C."/>
        </authorList>
    </citation>
    <scope>NUCLEOTIDE SEQUENCE [LARGE SCALE GENOMIC DNA]</scope>
    <source>
        <strain evidence="1 2">VKM Ac-2538</strain>
    </source>
</reference>
<sequence>MRCVVCVAEFAGNRLPSKTKLERLTVLIGATQAESAELEAVRERLAWDARADDSERHMLSVFDALDPDEDEHVVQQLAAVLLQSAAQRQSARSAPRRPCRQALLQFA</sequence>
<proteinExistence type="predicted"/>